<dbReference type="EMBL" id="KZ107860">
    <property type="protein sequence ID" value="OSS43902.1"/>
    <property type="molecule type" value="Genomic_DNA"/>
</dbReference>
<feature type="compositionally biased region" description="Basic residues" evidence="1">
    <location>
        <begin position="63"/>
        <end position="76"/>
    </location>
</feature>
<dbReference type="Proteomes" id="UP000193240">
    <property type="component" value="Unassembled WGS sequence"/>
</dbReference>
<keyword evidence="3" id="KW-1185">Reference proteome</keyword>
<accession>A0A1Y2LK54</accession>
<feature type="region of interest" description="Disordered" evidence="1">
    <location>
        <begin position="54"/>
        <end position="81"/>
    </location>
</feature>
<sequence>MSEAHGQQEDNSTGYRVPAAVWGSLTDAQKMAAAGEEATRVGLGLAGWQTGGDGAVAADRAGRTGRTRRQKKRRAKAAVTTQTRDEGEGIWSLLWRTLVERLFGWMWRRF</sequence>
<proteinExistence type="predicted"/>
<protein>
    <submittedName>
        <fullName evidence="2">Uncharacterized protein</fullName>
    </submittedName>
</protein>
<reference evidence="2 3" key="1">
    <citation type="journal article" date="2017" name="Genome Announc.">
        <title>Genome sequence of the saprophytic ascomycete Epicoccum nigrum ICMP 19927 strain isolated from New Zealand.</title>
        <authorList>
            <person name="Fokin M."/>
            <person name="Fleetwood D."/>
            <person name="Weir B.S."/>
            <person name="Villas-Boas S.G."/>
        </authorList>
    </citation>
    <scope>NUCLEOTIDE SEQUENCE [LARGE SCALE GENOMIC DNA]</scope>
    <source>
        <strain evidence="2 3">ICMP 19927</strain>
    </source>
</reference>
<evidence type="ECO:0000313" key="3">
    <source>
        <dbReference type="Proteomes" id="UP000193240"/>
    </source>
</evidence>
<dbReference type="AlphaFoldDB" id="A0A1Y2LK54"/>
<organism evidence="2 3">
    <name type="scientific">Epicoccum nigrum</name>
    <name type="common">Soil fungus</name>
    <name type="synonym">Epicoccum purpurascens</name>
    <dbReference type="NCBI Taxonomy" id="105696"/>
    <lineage>
        <taxon>Eukaryota</taxon>
        <taxon>Fungi</taxon>
        <taxon>Dikarya</taxon>
        <taxon>Ascomycota</taxon>
        <taxon>Pezizomycotina</taxon>
        <taxon>Dothideomycetes</taxon>
        <taxon>Pleosporomycetidae</taxon>
        <taxon>Pleosporales</taxon>
        <taxon>Pleosporineae</taxon>
        <taxon>Didymellaceae</taxon>
        <taxon>Epicoccum</taxon>
    </lineage>
</organism>
<evidence type="ECO:0000256" key="1">
    <source>
        <dbReference type="SAM" id="MobiDB-lite"/>
    </source>
</evidence>
<evidence type="ECO:0000313" key="2">
    <source>
        <dbReference type="EMBL" id="OSS43902.1"/>
    </source>
</evidence>
<gene>
    <name evidence="2" type="ORF">B5807_11392</name>
</gene>
<dbReference type="InParanoid" id="A0A1Y2LK54"/>
<name>A0A1Y2LK54_EPING</name>